<gene>
    <name evidence="1" type="ORF">MTR66_09145</name>
</gene>
<comment type="caution">
    <text evidence="1">The sequence shown here is derived from an EMBL/GenBank/DDBJ whole genome shotgun (WGS) entry which is preliminary data.</text>
</comment>
<organism evidence="1 2">
    <name type="scientific">Novosphingobium beihaiensis</name>
    <dbReference type="NCBI Taxonomy" id="2930389"/>
    <lineage>
        <taxon>Bacteria</taxon>
        <taxon>Pseudomonadati</taxon>
        <taxon>Pseudomonadota</taxon>
        <taxon>Alphaproteobacteria</taxon>
        <taxon>Sphingomonadales</taxon>
        <taxon>Sphingomonadaceae</taxon>
        <taxon>Novosphingobium</taxon>
    </lineage>
</organism>
<dbReference type="SUPFAM" id="SSF48452">
    <property type="entry name" value="TPR-like"/>
    <property type="match status" value="1"/>
</dbReference>
<keyword evidence="2" id="KW-1185">Reference proteome</keyword>
<dbReference type="EMBL" id="JALHLG010000009">
    <property type="protein sequence ID" value="MCJ2186979.1"/>
    <property type="molecule type" value="Genomic_DNA"/>
</dbReference>
<evidence type="ECO:0000313" key="1">
    <source>
        <dbReference type="EMBL" id="MCJ2186979.1"/>
    </source>
</evidence>
<evidence type="ECO:0000313" key="2">
    <source>
        <dbReference type="Proteomes" id="UP001202281"/>
    </source>
</evidence>
<proteinExistence type="predicted"/>
<dbReference type="Gene3D" id="1.25.40.10">
    <property type="entry name" value="Tetratricopeptide repeat domain"/>
    <property type="match status" value="1"/>
</dbReference>
<accession>A0ABT0BPJ7</accession>
<reference evidence="1 2" key="1">
    <citation type="submission" date="2022-04" db="EMBL/GenBank/DDBJ databases">
        <title>Identification of a novel bacterium isolated from mangrove sediments.</title>
        <authorList>
            <person name="Pan X."/>
        </authorList>
    </citation>
    <scope>NUCLEOTIDE SEQUENCE [LARGE SCALE GENOMIC DNA]</scope>
    <source>
        <strain evidence="1 2">B2638</strain>
    </source>
</reference>
<sequence length="190" mass="21117">MADLCPDDEYAKVMQAVADEPGNDTTRLNDLLARWPRDPRLHFMLASLQVANKDHIAAHSSFSRAIELAPDFLIARYQFGFFAMTSGDADEALSIWGPLFRLSDDAYLRQFVEGMAHLIRDEFAQAIERFERGILLNTENLPLNGDISLLVSECRKLLAKPAAEPAQDGGEEASATSFILNQFSSGSTRH</sequence>
<protein>
    <recommendedName>
        <fullName evidence="3">Tetratricopeptide repeat protein</fullName>
    </recommendedName>
</protein>
<evidence type="ECO:0008006" key="3">
    <source>
        <dbReference type="Google" id="ProtNLM"/>
    </source>
</evidence>
<name>A0ABT0BPJ7_9SPHN</name>
<dbReference type="RefSeq" id="WP_243919983.1">
    <property type="nucleotide sequence ID" value="NZ_JALHLG010000009.1"/>
</dbReference>
<dbReference type="Proteomes" id="UP001202281">
    <property type="component" value="Unassembled WGS sequence"/>
</dbReference>
<dbReference type="InterPro" id="IPR011990">
    <property type="entry name" value="TPR-like_helical_dom_sf"/>
</dbReference>